<reference evidence="1 2" key="1">
    <citation type="submission" date="2019-08" db="EMBL/GenBank/DDBJ databases">
        <title>Bacillus genomes from the desert of Cuatro Cienegas, Coahuila.</title>
        <authorList>
            <person name="Olmedo-Alvarez G."/>
        </authorList>
    </citation>
    <scope>NUCLEOTIDE SEQUENCE [LARGE SCALE GENOMIC DNA]</scope>
    <source>
        <strain evidence="1 2">CH40_1T</strain>
    </source>
</reference>
<name>A0A5D4KGP9_9BACI</name>
<dbReference type="EMBL" id="VTEH01000003">
    <property type="protein sequence ID" value="TYR76464.1"/>
    <property type="molecule type" value="Genomic_DNA"/>
</dbReference>
<organism evidence="1 2">
    <name type="scientific">Rossellomorea vietnamensis</name>
    <dbReference type="NCBI Taxonomy" id="218284"/>
    <lineage>
        <taxon>Bacteria</taxon>
        <taxon>Bacillati</taxon>
        <taxon>Bacillota</taxon>
        <taxon>Bacilli</taxon>
        <taxon>Bacillales</taxon>
        <taxon>Bacillaceae</taxon>
        <taxon>Rossellomorea</taxon>
    </lineage>
</organism>
<proteinExistence type="predicted"/>
<dbReference type="Proteomes" id="UP000323317">
    <property type="component" value="Unassembled WGS sequence"/>
</dbReference>
<accession>A0A5D4KGP9</accession>
<dbReference type="AlphaFoldDB" id="A0A5D4KGP9"/>
<protein>
    <submittedName>
        <fullName evidence="1">Uncharacterized protein</fullName>
    </submittedName>
</protein>
<comment type="caution">
    <text evidence="1">The sequence shown here is derived from an EMBL/GenBank/DDBJ whole genome shotgun (WGS) entry which is preliminary data.</text>
</comment>
<evidence type="ECO:0000313" key="2">
    <source>
        <dbReference type="Proteomes" id="UP000323317"/>
    </source>
</evidence>
<gene>
    <name evidence="1" type="ORF">FZC79_06165</name>
</gene>
<dbReference type="RefSeq" id="WP_148945958.1">
    <property type="nucleotide sequence ID" value="NZ_VTEH01000003.1"/>
</dbReference>
<sequence length="298" mass="34565">MAYIIENVPCIEYDRRRDITMLIQDNRIRSINSNFKRYTFPRMNVSPFLMSPVHVMADLELPDFLKFDHFKSYFTTEFIMKGCTTLVTSFSIDYHSQFEMNLRRLRTSLLSSPIDYVIVLRCKAKVITPELIRRLKRSKIPAVFIEFSSEEDLRNIAWGWVKEASYGYPLVFCPLISTEIDKRKRDRLVNSWQEILSDQGVPHIQSPISTKKPLPLQILKKIGIFPLKGNFMVGGEISYNLYESPASEIVAHCQSFLYDNHMLILTVNKGKVLMSNGRCFFQPGIGEELIIKNPGYLT</sequence>
<evidence type="ECO:0000313" key="1">
    <source>
        <dbReference type="EMBL" id="TYR76464.1"/>
    </source>
</evidence>